<dbReference type="EMBL" id="QJTC01000013">
    <property type="protein sequence ID" value="PYE76400.1"/>
    <property type="molecule type" value="Genomic_DNA"/>
</dbReference>
<dbReference type="SUPFAM" id="SSF54001">
    <property type="entry name" value="Cysteine proteinases"/>
    <property type="match status" value="1"/>
</dbReference>
<name>A0A318SHA6_9BURK</name>
<dbReference type="Pfam" id="PF01841">
    <property type="entry name" value="Transglut_core"/>
    <property type="match status" value="1"/>
</dbReference>
<feature type="domain" description="Transglutaminase-like" evidence="1">
    <location>
        <begin position="159"/>
        <end position="219"/>
    </location>
</feature>
<keyword evidence="2" id="KW-0645">Protease</keyword>
<dbReference type="OrthoDB" id="9804872at2"/>
<dbReference type="InterPro" id="IPR013589">
    <property type="entry name" value="Bac_transglu_N"/>
</dbReference>
<dbReference type="GO" id="GO:0008233">
    <property type="term" value="F:peptidase activity"/>
    <property type="evidence" value="ECO:0007669"/>
    <property type="project" value="UniProtKB-KW"/>
</dbReference>
<dbReference type="Gene3D" id="2.60.40.2250">
    <property type="match status" value="1"/>
</dbReference>
<dbReference type="Gene3D" id="3.10.620.30">
    <property type="match status" value="1"/>
</dbReference>
<dbReference type="PANTHER" id="PTHR33490">
    <property type="entry name" value="BLR5614 PROTEIN-RELATED"/>
    <property type="match status" value="1"/>
</dbReference>
<dbReference type="Proteomes" id="UP000247540">
    <property type="component" value="Unassembled WGS sequence"/>
</dbReference>
<dbReference type="InterPro" id="IPR038765">
    <property type="entry name" value="Papain-like_cys_pep_sf"/>
</dbReference>
<evidence type="ECO:0000259" key="1">
    <source>
        <dbReference type="SMART" id="SM00460"/>
    </source>
</evidence>
<organism evidence="2 3">
    <name type="scientific">Xylophilus ampelinus</name>
    <dbReference type="NCBI Taxonomy" id="54067"/>
    <lineage>
        <taxon>Bacteria</taxon>
        <taxon>Pseudomonadati</taxon>
        <taxon>Pseudomonadota</taxon>
        <taxon>Betaproteobacteria</taxon>
        <taxon>Burkholderiales</taxon>
        <taxon>Xylophilus</taxon>
    </lineage>
</organism>
<sequence length="277" mass="30599">MKLKARCSMTVTAYADSPVVAVLRPRSGRAQWMMSERYELSPLVPTSEMVDPYGNLCQRFTVPQGTMRIEVEMVLQAEDHIAVQHDAHYTPVALLPDDVLHYLLPSRYCPSDKMQGQALSLVQGHAPGYAQVEAIRAWIHANIEYRYGVSTPNTDALDTLIQGAGVCRDFSHVGIALCRALKIPARVVVGYLWQLDPMDMHAWFEAFVGGRWYTFDATQSEPRGGRIVVAYGRDAADVSFISDYGAVPLQMGEMHTTVTRLDLPGSASEQAQPTPAG</sequence>
<proteinExistence type="predicted"/>
<reference evidence="2 3" key="1">
    <citation type="submission" date="2018-06" db="EMBL/GenBank/DDBJ databases">
        <title>Genomic Encyclopedia of Type Strains, Phase III (KMG-III): the genomes of soil and plant-associated and newly described type strains.</title>
        <authorList>
            <person name="Whitman W."/>
        </authorList>
    </citation>
    <scope>NUCLEOTIDE SEQUENCE [LARGE SCALE GENOMIC DNA]</scope>
    <source>
        <strain evidence="2 3">CECT 7646</strain>
    </source>
</reference>
<dbReference type="RefSeq" id="WP_110465876.1">
    <property type="nucleotide sequence ID" value="NZ_JAMOFZ010000013.1"/>
</dbReference>
<dbReference type="Pfam" id="PF08379">
    <property type="entry name" value="Bact_transglu_N"/>
    <property type="match status" value="1"/>
</dbReference>
<protein>
    <submittedName>
        <fullName evidence="2">Transglutaminase-like putative cysteine protease</fullName>
    </submittedName>
</protein>
<keyword evidence="3" id="KW-1185">Reference proteome</keyword>
<evidence type="ECO:0000313" key="3">
    <source>
        <dbReference type="Proteomes" id="UP000247540"/>
    </source>
</evidence>
<accession>A0A318SHA6</accession>
<dbReference type="PANTHER" id="PTHR33490:SF12">
    <property type="entry name" value="BLL5557 PROTEIN"/>
    <property type="match status" value="1"/>
</dbReference>
<evidence type="ECO:0000313" key="2">
    <source>
        <dbReference type="EMBL" id="PYE76400.1"/>
    </source>
</evidence>
<dbReference type="GO" id="GO:0006508">
    <property type="term" value="P:proteolysis"/>
    <property type="evidence" value="ECO:0007669"/>
    <property type="project" value="UniProtKB-KW"/>
</dbReference>
<keyword evidence="2" id="KW-0378">Hydrolase</keyword>
<gene>
    <name evidence="2" type="ORF">DFQ15_11388</name>
</gene>
<comment type="caution">
    <text evidence="2">The sequence shown here is derived from an EMBL/GenBank/DDBJ whole genome shotgun (WGS) entry which is preliminary data.</text>
</comment>
<dbReference type="SMART" id="SM00460">
    <property type="entry name" value="TGc"/>
    <property type="match status" value="1"/>
</dbReference>
<dbReference type="InterPro" id="IPR002931">
    <property type="entry name" value="Transglutaminase-like"/>
</dbReference>
<dbReference type="AlphaFoldDB" id="A0A318SHA6"/>